<evidence type="ECO:0000256" key="3">
    <source>
        <dbReference type="ARBA" id="ARBA00023027"/>
    </source>
</evidence>
<comment type="caution">
    <text evidence="4">The sequence shown here is derived from an EMBL/GenBank/DDBJ whole genome shotgun (WGS) entry which is preliminary data.</text>
</comment>
<dbReference type="AlphaFoldDB" id="A0A2T1HPH7"/>
<dbReference type="Pfam" id="PF13561">
    <property type="entry name" value="adh_short_C2"/>
    <property type="match status" value="1"/>
</dbReference>
<organism evidence="4 5">
    <name type="scientific">Alsobacter soli</name>
    <dbReference type="NCBI Taxonomy" id="2109933"/>
    <lineage>
        <taxon>Bacteria</taxon>
        <taxon>Pseudomonadati</taxon>
        <taxon>Pseudomonadota</taxon>
        <taxon>Alphaproteobacteria</taxon>
        <taxon>Hyphomicrobiales</taxon>
        <taxon>Alsobacteraceae</taxon>
        <taxon>Alsobacter</taxon>
    </lineage>
</organism>
<evidence type="ECO:0000256" key="1">
    <source>
        <dbReference type="ARBA" id="ARBA00006484"/>
    </source>
</evidence>
<keyword evidence="2" id="KW-0560">Oxidoreductase</keyword>
<dbReference type="PANTHER" id="PTHR43477:SF4">
    <property type="entry name" value="DEHYDROGENASE_REDUCTASE SDR FAMILY MEMBER 6"/>
    <property type="match status" value="1"/>
</dbReference>
<dbReference type="InterPro" id="IPR036291">
    <property type="entry name" value="NAD(P)-bd_dom_sf"/>
</dbReference>
<dbReference type="RefSeq" id="WP_106338432.1">
    <property type="nucleotide sequence ID" value="NZ_PVZS01000023.1"/>
</dbReference>
<evidence type="ECO:0000256" key="2">
    <source>
        <dbReference type="ARBA" id="ARBA00023002"/>
    </source>
</evidence>
<dbReference type="InterPro" id="IPR051122">
    <property type="entry name" value="SDR_DHRS6-like"/>
</dbReference>
<evidence type="ECO:0000313" key="5">
    <source>
        <dbReference type="Proteomes" id="UP000239772"/>
    </source>
</evidence>
<protein>
    <submittedName>
        <fullName evidence="4">Short-chain dehydrogenase</fullName>
    </submittedName>
</protein>
<gene>
    <name evidence="4" type="ORF">SLNSH_18130</name>
</gene>
<dbReference type="PRINTS" id="PR00081">
    <property type="entry name" value="GDHRDH"/>
</dbReference>
<accession>A0A2T1HPH7</accession>
<name>A0A2T1HPH7_9HYPH</name>
<keyword evidence="3" id="KW-0520">NAD</keyword>
<reference evidence="5" key="1">
    <citation type="submission" date="2018-03" db="EMBL/GenBank/DDBJ databases">
        <authorList>
            <person name="Sun L."/>
            <person name="Liu H."/>
            <person name="Chen W."/>
            <person name="Huang K."/>
            <person name="Liu W."/>
            <person name="Gao X."/>
        </authorList>
    </citation>
    <scope>NUCLEOTIDE SEQUENCE [LARGE SCALE GENOMIC DNA]</scope>
    <source>
        <strain evidence="5">SH9</strain>
    </source>
</reference>
<comment type="similarity">
    <text evidence="1">Belongs to the short-chain dehydrogenases/reductases (SDR) family.</text>
</comment>
<evidence type="ECO:0000313" key="4">
    <source>
        <dbReference type="EMBL" id="PSC03560.1"/>
    </source>
</evidence>
<keyword evidence="5" id="KW-1185">Reference proteome</keyword>
<dbReference type="PROSITE" id="PS51257">
    <property type="entry name" value="PROKAR_LIPOPROTEIN"/>
    <property type="match status" value="1"/>
</dbReference>
<dbReference type="PANTHER" id="PTHR43477">
    <property type="entry name" value="DIHYDROANTICAPSIN 7-DEHYDROGENASE"/>
    <property type="match status" value="1"/>
</dbReference>
<dbReference type="OrthoDB" id="9804774at2"/>
<dbReference type="GO" id="GO:0016491">
    <property type="term" value="F:oxidoreductase activity"/>
    <property type="evidence" value="ECO:0007669"/>
    <property type="project" value="UniProtKB-KW"/>
</dbReference>
<dbReference type="EMBL" id="PVZS01000023">
    <property type="protein sequence ID" value="PSC03560.1"/>
    <property type="molecule type" value="Genomic_DNA"/>
</dbReference>
<dbReference type="InterPro" id="IPR002347">
    <property type="entry name" value="SDR_fam"/>
</dbReference>
<proteinExistence type="inferred from homology"/>
<dbReference type="NCBIfam" id="NF004779">
    <property type="entry name" value="PRK06125.1"/>
    <property type="match status" value="1"/>
</dbReference>
<dbReference type="Proteomes" id="UP000239772">
    <property type="component" value="Unassembled WGS sequence"/>
</dbReference>
<dbReference type="SUPFAM" id="SSF51735">
    <property type="entry name" value="NAD(P)-binding Rossmann-fold domains"/>
    <property type="match status" value="1"/>
</dbReference>
<dbReference type="Gene3D" id="3.40.50.720">
    <property type="entry name" value="NAD(P)-binding Rossmann-like Domain"/>
    <property type="match status" value="1"/>
</dbReference>
<sequence>MDLGLKGKRVLITGASMGIGLACARTFASEGCSLVLAARNEARLKDAAAAFAGSGVDVAIFAGDLSQAGERERLAAAHGEADILVNNAGAIPGGGLLDLDMATWEQAWALKVMGYIHLSQLYLRGMKARGSGVIVNIIGSAGRSPRYDYVCGATGNAALMAFTGAVGGASPAWGVRVFAINPAMTRTDRSVTLSKARARERYGDENRWQDLLSNLPFGRLIEPEEIANAAAFLSSPACGYVSGATLDVDGGGAFR</sequence>